<feature type="compositionally biased region" description="Polar residues" evidence="2">
    <location>
        <begin position="20"/>
        <end position="37"/>
    </location>
</feature>
<evidence type="ECO:0000256" key="2">
    <source>
        <dbReference type="SAM" id="MobiDB-lite"/>
    </source>
</evidence>
<feature type="compositionally biased region" description="Polar residues" evidence="2">
    <location>
        <begin position="287"/>
        <end position="305"/>
    </location>
</feature>
<feature type="coiled-coil region" evidence="1">
    <location>
        <begin position="395"/>
        <end position="452"/>
    </location>
</feature>
<feature type="compositionally biased region" description="Polar residues" evidence="2">
    <location>
        <begin position="563"/>
        <end position="575"/>
    </location>
</feature>
<evidence type="ECO:0000313" key="3">
    <source>
        <dbReference type="EMBL" id="KAA8916620.1"/>
    </source>
</evidence>
<sequence length="692" mass="75543">MFGPGGMPRSKHQAALDDMLTSSVETSLPDGRTNTMASLGGNSNSGRRSSGKSNLFSGWRRKNSAGGGMEDDGYMGDELIDDPMAVAAPQNQDMSSLKSLRDRDRYPTLSSTSNKDRSMSITSMSSGFDTAPIIPTFKGEGNQQNAQYRKNLTNSRKNMMRPQPGAYPPPPGPGGPLPPPGPPNGFGPPRRGGPPMRPPSRNSPDSRLQSMSEHPDEYSMRPPALTSPRAMSMTGRNSPYNSPPMGRFSGGPPPRRVSMVSKAVMTDPPPVESSSGGSGSRGSISSVPETHTTNTANGLVTPDSTDNSKREIEGGNGNVALNSELANMNKNLLDEVNVVTNELADAVRRELGLEPKETGPDDHTASHLVRLQNQLDIERRKRLLAESHVTGEESLKTLHRSYKDVELERALAERERELQNERNESAQLRENMESLTAKFEALQEETNQLKNGILPELRSHVEDLEVLTATGNPIELVKELDELKVEKVKLQKLVEEQSTRGPLGEKIKSVEAQRDALREAFRSLREKKDHELRQNSERIRQLELRLDKERVINSQIQRKIVQTGNGNRSISTPALNNNHTSTSTTNTTTTNNNASSASTSPVDTTMPLPKRRGLTVPGIIPPNPLSAADSNSRPNTPSPISFEISQEPAWLDYVDPSKLPPQHQRQASDRSTASLSLPNGRSEALPLSLSNS</sequence>
<protein>
    <submittedName>
        <fullName evidence="3">Uncharacterized protein</fullName>
    </submittedName>
</protein>
<evidence type="ECO:0000313" key="4">
    <source>
        <dbReference type="Proteomes" id="UP000761534"/>
    </source>
</evidence>
<feature type="compositionally biased region" description="Polar residues" evidence="2">
    <location>
        <begin position="89"/>
        <end position="98"/>
    </location>
</feature>
<feature type="compositionally biased region" description="Acidic residues" evidence="2">
    <location>
        <begin position="69"/>
        <end position="81"/>
    </location>
</feature>
<feature type="compositionally biased region" description="Polar residues" evidence="2">
    <location>
        <begin position="663"/>
        <end position="679"/>
    </location>
</feature>
<gene>
    <name evidence="3" type="ORF">TRICI_001246</name>
</gene>
<evidence type="ECO:0000256" key="1">
    <source>
        <dbReference type="SAM" id="Coils"/>
    </source>
</evidence>
<reference evidence="3" key="1">
    <citation type="journal article" date="2019" name="G3 (Bethesda)">
        <title>Genome Assemblies of Two Rare Opportunistic Yeast Pathogens: Diutina rugosa (syn. Candida rugosa) and Trichomonascus ciferrii (syn. Candida ciferrii).</title>
        <authorList>
            <person name="Mixao V."/>
            <person name="Saus E."/>
            <person name="Hansen A.P."/>
            <person name="Lass-Florl C."/>
            <person name="Gabaldon T."/>
        </authorList>
    </citation>
    <scope>NUCLEOTIDE SEQUENCE</scope>
    <source>
        <strain evidence="3">CBS 4856</strain>
    </source>
</reference>
<name>A0A642V909_9ASCO</name>
<organism evidence="3 4">
    <name type="scientific">Trichomonascus ciferrii</name>
    <dbReference type="NCBI Taxonomy" id="44093"/>
    <lineage>
        <taxon>Eukaryota</taxon>
        <taxon>Fungi</taxon>
        <taxon>Dikarya</taxon>
        <taxon>Ascomycota</taxon>
        <taxon>Saccharomycotina</taxon>
        <taxon>Dipodascomycetes</taxon>
        <taxon>Dipodascales</taxon>
        <taxon>Trichomonascaceae</taxon>
        <taxon>Trichomonascus</taxon>
        <taxon>Trichomonascus ciferrii complex</taxon>
    </lineage>
</organism>
<feature type="compositionally biased region" description="Polar residues" evidence="2">
    <location>
        <begin position="141"/>
        <end position="157"/>
    </location>
</feature>
<dbReference type="Proteomes" id="UP000761534">
    <property type="component" value="Unassembled WGS sequence"/>
</dbReference>
<dbReference type="VEuPathDB" id="FungiDB:TRICI_001246"/>
<feature type="region of interest" description="Disordered" evidence="2">
    <location>
        <begin position="1"/>
        <end position="317"/>
    </location>
</feature>
<feature type="compositionally biased region" description="Polar residues" evidence="2">
    <location>
        <begin position="200"/>
        <end position="212"/>
    </location>
</feature>
<feature type="coiled-coil region" evidence="1">
    <location>
        <begin position="480"/>
        <end position="559"/>
    </location>
</feature>
<feature type="compositionally biased region" description="Polar residues" evidence="2">
    <location>
        <begin position="628"/>
        <end position="639"/>
    </location>
</feature>
<feature type="compositionally biased region" description="Low complexity" evidence="2">
    <location>
        <begin position="38"/>
        <end position="55"/>
    </location>
</feature>
<dbReference type="AlphaFoldDB" id="A0A642V909"/>
<keyword evidence="1" id="KW-0175">Coiled coil</keyword>
<feature type="compositionally biased region" description="Low complexity" evidence="2">
    <location>
        <begin position="576"/>
        <end position="600"/>
    </location>
</feature>
<keyword evidence="4" id="KW-1185">Reference proteome</keyword>
<feature type="coiled-coil region" evidence="1">
    <location>
        <begin position="322"/>
        <end position="349"/>
    </location>
</feature>
<dbReference type="EMBL" id="SWFS01000093">
    <property type="protein sequence ID" value="KAA8916620.1"/>
    <property type="molecule type" value="Genomic_DNA"/>
</dbReference>
<feature type="compositionally biased region" description="Pro residues" evidence="2">
    <location>
        <begin position="165"/>
        <end position="198"/>
    </location>
</feature>
<feature type="region of interest" description="Disordered" evidence="2">
    <location>
        <begin position="563"/>
        <end position="692"/>
    </location>
</feature>
<feature type="compositionally biased region" description="Polar residues" evidence="2">
    <location>
        <begin position="108"/>
        <end position="128"/>
    </location>
</feature>
<accession>A0A642V909</accession>
<dbReference type="OrthoDB" id="3993678at2759"/>
<comment type="caution">
    <text evidence="3">The sequence shown here is derived from an EMBL/GenBank/DDBJ whole genome shotgun (WGS) entry which is preliminary data.</text>
</comment>
<proteinExistence type="predicted"/>